<dbReference type="Proteomes" id="UP000288805">
    <property type="component" value="Unassembled WGS sequence"/>
</dbReference>
<organism evidence="1 2">
    <name type="scientific">Vitis vinifera</name>
    <name type="common">Grape</name>
    <dbReference type="NCBI Taxonomy" id="29760"/>
    <lineage>
        <taxon>Eukaryota</taxon>
        <taxon>Viridiplantae</taxon>
        <taxon>Streptophyta</taxon>
        <taxon>Embryophyta</taxon>
        <taxon>Tracheophyta</taxon>
        <taxon>Spermatophyta</taxon>
        <taxon>Magnoliopsida</taxon>
        <taxon>eudicotyledons</taxon>
        <taxon>Gunneridae</taxon>
        <taxon>Pentapetalae</taxon>
        <taxon>rosids</taxon>
        <taxon>Vitales</taxon>
        <taxon>Vitaceae</taxon>
        <taxon>Viteae</taxon>
        <taxon>Vitis</taxon>
    </lineage>
</organism>
<sequence>MGLKLPICYMLMIQLIWTKLRFYRWGRVENLEELALELGCKVGALPSSYLRLPLAALHKYVVVWDEVEERFWKILAMWKRQFIFKGEKLTLIRSTLSSMPIYFMSLLRMPRVVRSRLEEIQRDFIWGGGALEWKTHLVKWAVVCSDESKGGLGGR</sequence>
<dbReference type="PANTHER" id="PTHR33116">
    <property type="entry name" value="REVERSE TRANSCRIPTASE ZINC-BINDING DOMAIN-CONTAINING PROTEIN-RELATED-RELATED"/>
    <property type="match status" value="1"/>
</dbReference>
<dbReference type="AlphaFoldDB" id="A0A438CS51"/>
<proteinExistence type="predicted"/>
<protein>
    <submittedName>
        <fullName evidence="1">Putative ribonuclease H protein</fullName>
    </submittedName>
</protein>
<gene>
    <name evidence="1" type="primary">VvCHDh000004_1171</name>
    <name evidence="1" type="ORF">CK203_108896</name>
</gene>
<accession>A0A438CS51</accession>
<dbReference type="EMBL" id="QGNW01002044">
    <property type="protein sequence ID" value="RVW26051.1"/>
    <property type="molecule type" value="Genomic_DNA"/>
</dbReference>
<evidence type="ECO:0000313" key="1">
    <source>
        <dbReference type="EMBL" id="RVW26051.1"/>
    </source>
</evidence>
<name>A0A438CS51_VITVI</name>
<evidence type="ECO:0000313" key="2">
    <source>
        <dbReference type="Proteomes" id="UP000288805"/>
    </source>
</evidence>
<comment type="caution">
    <text evidence="1">The sequence shown here is derived from an EMBL/GenBank/DDBJ whole genome shotgun (WGS) entry which is preliminary data.</text>
</comment>
<dbReference type="PANTHER" id="PTHR33116:SF78">
    <property type="entry name" value="OS12G0587133 PROTEIN"/>
    <property type="match status" value="1"/>
</dbReference>
<reference evidence="1 2" key="1">
    <citation type="journal article" date="2018" name="PLoS Genet.">
        <title>Population sequencing reveals clonal diversity and ancestral inbreeding in the grapevine cultivar Chardonnay.</title>
        <authorList>
            <person name="Roach M.J."/>
            <person name="Johnson D.L."/>
            <person name="Bohlmann J."/>
            <person name="van Vuuren H.J."/>
            <person name="Jones S.J."/>
            <person name="Pretorius I.S."/>
            <person name="Schmidt S.A."/>
            <person name="Borneman A.R."/>
        </authorList>
    </citation>
    <scope>NUCLEOTIDE SEQUENCE [LARGE SCALE GENOMIC DNA]</scope>
    <source>
        <strain evidence="2">cv. Chardonnay</strain>
        <tissue evidence="1">Leaf</tissue>
    </source>
</reference>